<gene>
    <name evidence="4" type="ORF">UFOVP1026_1</name>
    <name evidence="5" type="ORF">UFOVP1180_38</name>
    <name evidence="6" type="ORF">UFOVP1629_18</name>
    <name evidence="1" type="ORF">UFOVP527_44</name>
    <name evidence="2" type="ORF">UFOVP855_14</name>
    <name evidence="3" type="ORF">UFOVP954_6</name>
</gene>
<organism evidence="2">
    <name type="scientific">uncultured Caudovirales phage</name>
    <dbReference type="NCBI Taxonomy" id="2100421"/>
    <lineage>
        <taxon>Viruses</taxon>
        <taxon>Duplodnaviria</taxon>
        <taxon>Heunggongvirae</taxon>
        <taxon>Uroviricota</taxon>
        <taxon>Caudoviricetes</taxon>
        <taxon>Peduoviridae</taxon>
        <taxon>Maltschvirus</taxon>
        <taxon>Maltschvirus maltsch</taxon>
    </lineage>
</organism>
<sequence length="250" mass="24809">MGIKNVQTSQVGLVGVVPQFIYIATDNTLAQVTVAGYLNNIINLGYSLSEDMMAVVSTIETAGGPISVGVYNVTFSAGNWSLTASSVPAGSITNAQIAANAAIAFSKLAALPSGQIIVGSAGSVPTAVAMSGDATIVAAGALTIAANAITTAKILNANVTLAKLAAGITPSHVIKFAGQLTTVGGAAAEAFTVTGAVAATDTAFVQVVNDGTANVTVLQAVVTNNTLTVTFSGNPGADCIFNYQIIRAAS</sequence>
<dbReference type="EMBL" id="LR796975">
    <property type="protein sequence ID" value="CAB4178794.1"/>
    <property type="molecule type" value="Genomic_DNA"/>
</dbReference>
<evidence type="ECO:0000313" key="2">
    <source>
        <dbReference type="EMBL" id="CAB4167342.1"/>
    </source>
</evidence>
<evidence type="ECO:0000313" key="5">
    <source>
        <dbReference type="EMBL" id="CAB4188595.1"/>
    </source>
</evidence>
<dbReference type="EMBL" id="LR796511">
    <property type="protein sequence ID" value="CAB4149014.1"/>
    <property type="molecule type" value="Genomic_DNA"/>
</dbReference>
<evidence type="ECO:0000313" key="6">
    <source>
        <dbReference type="EMBL" id="CAB4220333.1"/>
    </source>
</evidence>
<dbReference type="EMBL" id="LR796903">
    <property type="protein sequence ID" value="CAB4173547.1"/>
    <property type="molecule type" value="Genomic_DNA"/>
</dbReference>
<name>A0A6J5P8I4_9CAUD</name>
<dbReference type="EMBL" id="LR796809">
    <property type="protein sequence ID" value="CAB4167342.1"/>
    <property type="molecule type" value="Genomic_DNA"/>
</dbReference>
<evidence type="ECO:0000313" key="4">
    <source>
        <dbReference type="EMBL" id="CAB4178794.1"/>
    </source>
</evidence>
<proteinExistence type="predicted"/>
<reference evidence="2" key="1">
    <citation type="submission" date="2020-04" db="EMBL/GenBank/DDBJ databases">
        <authorList>
            <person name="Chiriac C."/>
            <person name="Salcher M."/>
            <person name="Ghai R."/>
            <person name="Kavagutti S V."/>
        </authorList>
    </citation>
    <scope>NUCLEOTIDE SEQUENCE</scope>
</reference>
<evidence type="ECO:0000313" key="1">
    <source>
        <dbReference type="EMBL" id="CAB4149014.1"/>
    </source>
</evidence>
<protein>
    <submittedName>
        <fullName evidence="2">Uncharacterized protein</fullName>
    </submittedName>
</protein>
<dbReference type="EMBL" id="LR797494">
    <property type="protein sequence ID" value="CAB4220333.1"/>
    <property type="molecule type" value="Genomic_DNA"/>
</dbReference>
<evidence type="ECO:0000313" key="3">
    <source>
        <dbReference type="EMBL" id="CAB4173547.1"/>
    </source>
</evidence>
<accession>A0A6J5P8I4</accession>
<dbReference type="EMBL" id="LR797123">
    <property type="protein sequence ID" value="CAB4188595.1"/>
    <property type="molecule type" value="Genomic_DNA"/>
</dbReference>